<feature type="compositionally biased region" description="Pro residues" evidence="1">
    <location>
        <begin position="1306"/>
        <end position="1317"/>
    </location>
</feature>
<feature type="compositionally biased region" description="Basic and acidic residues" evidence="1">
    <location>
        <begin position="1381"/>
        <end position="1401"/>
    </location>
</feature>
<feature type="compositionally biased region" description="Basic and acidic residues" evidence="1">
    <location>
        <begin position="1494"/>
        <end position="1537"/>
    </location>
</feature>
<feature type="compositionally biased region" description="Low complexity" evidence="1">
    <location>
        <begin position="1748"/>
        <end position="1771"/>
    </location>
</feature>
<dbReference type="EMBL" id="LN714486">
    <property type="protein sequence ID" value="CEL69742.1"/>
    <property type="molecule type" value="Genomic_DNA"/>
</dbReference>
<feature type="compositionally biased region" description="Basic and acidic residues" evidence="1">
    <location>
        <begin position="1447"/>
        <end position="1456"/>
    </location>
</feature>
<dbReference type="PANTHER" id="PTHR24216:SF8">
    <property type="entry name" value="PAXILLIN, ISOFORM F"/>
    <property type="match status" value="1"/>
</dbReference>
<feature type="region of interest" description="Disordered" evidence="1">
    <location>
        <begin position="925"/>
        <end position="953"/>
    </location>
</feature>
<feature type="region of interest" description="Disordered" evidence="1">
    <location>
        <begin position="970"/>
        <end position="1006"/>
    </location>
</feature>
<feature type="compositionally biased region" description="Basic and acidic residues" evidence="1">
    <location>
        <begin position="2186"/>
        <end position="2205"/>
    </location>
</feature>
<accession>A0A0F7UNB5</accession>
<feature type="region of interest" description="Disordered" evidence="1">
    <location>
        <begin position="2397"/>
        <end position="2457"/>
    </location>
</feature>
<feature type="compositionally biased region" description="Low complexity" evidence="1">
    <location>
        <begin position="1285"/>
        <end position="1305"/>
    </location>
</feature>
<feature type="region of interest" description="Disordered" evidence="1">
    <location>
        <begin position="1446"/>
        <end position="1555"/>
    </location>
</feature>
<proteinExistence type="predicted"/>
<feature type="region of interest" description="Disordered" evidence="1">
    <location>
        <begin position="1381"/>
        <end position="1416"/>
    </location>
</feature>
<feature type="region of interest" description="Disordered" evidence="1">
    <location>
        <begin position="1700"/>
        <end position="1771"/>
    </location>
</feature>
<feature type="region of interest" description="Disordered" evidence="1">
    <location>
        <begin position="2172"/>
        <end position="2229"/>
    </location>
</feature>
<feature type="region of interest" description="Disordered" evidence="1">
    <location>
        <begin position="70"/>
        <end position="95"/>
    </location>
</feature>
<feature type="compositionally biased region" description="Basic and acidic residues" evidence="1">
    <location>
        <begin position="2295"/>
        <end position="2317"/>
    </location>
</feature>
<feature type="region of interest" description="Disordered" evidence="1">
    <location>
        <begin position="2473"/>
        <end position="2528"/>
    </location>
</feature>
<feature type="compositionally biased region" description="Basic and acidic residues" evidence="1">
    <location>
        <begin position="2486"/>
        <end position="2499"/>
    </location>
</feature>
<feature type="region of interest" description="Disordered" evidence="1">
    <location>
        <begin position="141"/>
        <end position="179"/>
    </location>
</feature>
<feature type="region of interest" description="Disordered" evidence="1">
    <location>
        <begin position="889"/>
        <end position="908"/>
    </location>
</feature>
<feature type="region of interest" description="Disordered" evidence="1">
    <location>
        <begin position="1834"/>
        <end position="1871"/>
    </location>
</feature>
<reference evidence="2" key="1">
    <citation type="journal article" date="2015" name="PLoS ONE">
        <title>Comprehensive Evaluation of Toxoplasma gondii VEG and Neospora caninum LIV Genomes with Tachyzoite Stage Transcriptome and Proteome Defines Novel Transcript Features.</title>
        <authorList>
            <person name="Ramaprasad A."/>
            <person name="Mourier T."/>
            <person name="Naeem R."/>
            <person name="Malas T.B."/>
            <person name="Moussa E."/>
            <person name="Panigrahi A."/>
            <person name="Vermont S.J."/>
            <person name="Otto T.D."/>
            <person name="Wastling J."/>
            <person name="Pain A."/>
        </authorList>
    </citation>
    <scope>NUCLEOTIDE SEQUENCE</scope>
    <source>
        <strain evidence="2">Liverpool</strain>
    </source>
</reference>
<evidence type="ECO:0000256" key="1">
    <source>
        <dbReference type="SAM" id="MobiDB-lite"/>
    </source>
</evidence>
<feature type="compositionally biased region" description="Low complexity" evidence="1">
    <location>
        <begin position="1354"/>
        <end position="1364"/>
    </location>
</feature>
<dbReference type="SUPFAM" id="SSF53474">
    <property type="entry name" value="alpha/beta-Hydrolases"/>
    <property type="match status" value="1"/>
</dbReference>
<feature type="compositionally biased region" description="Basic and acidic residues" evidence="1">
    <location>
        <begin position="893"/>
        <end position="903"/>
    </location>
</feature>
<feature type="region of interest" description="Disordered" evidence="1">
    <location>
        <begin position="1154"/>
        <end position="1176"/>
    </location>
</feature>
<protein>
    <submittedName>
        <fullName evidence="2">PGAP1 family protein</fullName>
    </submittedName>
</protein>
<feature type="region of interest" description="Disordered" evidence="1">
    <location>
        <begin position="2076"/>
        <end position="2127"/>
    </location>
</feature>
<evidence type="ECO:0000313" key="2">
    <source>
        <dbReference type="EMBL" id="CEL69742.1"/>
    </source>
</evidence>
<feature type="compositionally biased region" description="Basic and acidic residues" evidence="1">
    <location>
        <begin position="1842"/>
        <end position="1871"/>
    </location>
</feature>
<name>A0A0F7UNB5_NEOCL</name>
<gene>
    <name evidence="2" type="ORF">BN1204_054430</name>
</gene>
<feature type="compositionally biased region" description="Polar residues" evidence="1">
    <location>
        <begin position="2420"/>
        <end position="2437"/>
    </location>
</feature>
<organism evidence="2">
    <name type="scientific">Neospora caninum (strain Liverpool)</name>
    <dbReference type="NCBI Taxonomy" id="572307"/>
    <lineage>
        <taxon>Eukaryota</taxon>
        <taxon>Sar</taxon>
        <taxon>Alveolata</taxon>
        <taxon>Apicomplexa</taxon>
        <taxon>Conoidasida</taxon>
        <taxon>Coccidia</taxon>
        <taxon>Eucoccidiorida</taxon>
        <taxon>Eimeriorina</taxon>
        <taxon>Sarcocystidae</taxon>
        <taxon>Neospora</taxon>
    </lineage>
</organism>
<feature type="compositionally biased region" description="Basic and acidic residues" evidence="1">
    <location>
        <begin position="2213"/>
        <end position="2227"/>
    </location>
</feature>
<feature type="compositionally biased region" description="Polar residues" evidence="1">
    <location>
        <begin position="2318"/>
        <end position="2328"/>
    </location>
</feature>
<dbReference type="PANTHER" id="PTHR24216">
    <property type="entry name" value="PAXILLIN-RELATED"/>
    <property type="match status" value="1"/>
</dbReference>
<dbReference type="Gene3D" id="3.40.50.1820">
    <property type="entry name" value="alpha/beta hydrolase"/>
    <property type="match status" value="1"/>
</dbReference>
<feature type="compositionally biased region" description="Polar residues" evidence="1">
    <location>
        <begin position="86"/>
        <end position="95"/>
    </location>
</feature>
<feature type="compositionally biased region" description="Basic and acidic residues" evidence="1">
    <location>
        <begin position="970"/>
        <end position="996"/>
    </location>
</feature>
<feature type="compositionally biased region" description="Basic and acidic residues" evidence="1">
    <location>
        <begin position="1157"/>
        <end position="1176"/>
    </location>
</feature>
<feature type="compositionally biased region" description="Low complexity" evidence="1">
    <location>
        <begin position="2083"/>
        <end position="2096"/>
    </location>
</feature>
<feature type="region of interest" description="Disordered" evidence="1">
    <location>
        <begin position="2274"/>
        <end position="2328"/>
    </location>
</feature>
<feature type="compositionally biased region" description="Basic and acidic residues" evidence="1">
    <location>
        <begin position="2397"/>
        <end position="2411"/>
    </location>
</feature>
<feature type="compositionally biased region" description="Basic and acidic residues" evidence="1">
    <location>
        <begin position="1704"/>
        <end position="1725"/>
    </location>
</feature>
<feature type="region of interest" description="Disordered" evidence="1">
    <location>
        <begin position="109"/>
        <end position="128"/>
    </location>
</feature>
<feature type="compositionally biased region" description="Low complexity" evidence="1">
    <location>
        <begin position="2501"/>
        <end position="2525"/>
    </location>
</feature>
<feature type="compositionally biased region" description="Low complexity" evidence="1">
    <location>
        <begin position="147"/>
        <end position="157"/>
    </location>
</feature>
<feature type="region of interest" description="Disordered" evidence="1">
    <location>
        <begin position="1285"/>
        <end position="1364"/>
    </location>
</feature>
<feature type="region of interest" description="Disordered" evidence="1">
    <location>
        <begin position="2718"/>
        <end position="2761"/>
    </location>
</feature>
<dbReference type="InterPro" id="IPR029058">
    <property type="entry name" value="AB_hydrolase_fold"/>
</dbReference>
<sequence>MTSSVWRVFPLPLASLAAPSLVNLFFPSSADCFSASSLEGPLPPRTSPFAPASWSSDRVRWNPERSCLSRSPRYASRQHGNDRPSQRASSGLSSLRDIQTANRALRHREGIFSLRPRKREDRPSALTAQASLRCVSSRSVFSPRTDSSSLPLASESSLRGEGTCKATAGEEKKGGNTASELQTHFSRWIQERRHQGEGFIVEQKPAISWKAASSHSHPASSPCSSCSPRRRFPPCAASSPASSSYERRLCRPGGLSRLPVSPAVCASCQGASPRPEVSAETIAEMVLHIPPSGRLLKRLWSETEARDSRVERLAHLREENALKQVRVPSDSARLLLGTLLAADNRLWADATLATCPCISSLDWVFSRLLENLPEGEIEGEKSRSGWRRFLTPFAACPAAPPVMSDGLPRASIARALRYLAHLLLRPLDESLLQPSFLPPPFSDRGDAEAPCPCAGVSPFLNASQCRPGTKREAEVSSAEEGSGACMWQEGQSLALRHVFSNWLHALITEEVDVAEKREKTQFALLHTEPEEMPFLPLHLEDGEDEDADFNVLASWLANGSPLRSPLLSSLVAGSSLSSDALLEDPALQRCAVRELRQLLALSFIRYVLVLASPPSSGPPATASSSRPSFRFGAEDAGERVLREKSEMRKRGAEETANKLALLLLCETPNVPRWSVPAQRLWLDALRLLSLQGRLRAALGDGDAAAARQILSQPSSLLMSSASSLSPAQSSLRRLSRSALTFTDSIRGEMHKRHPSKATSLPVFSSYSPPLSDSLLFTLQSLLVSSPVAAASCLIVCLKALRDIVKDQSEADPRLERKRKAPSWSPPFSSGFSSVLGKEIYDAGGHPLPPAASPLSPRVSPMSVPLLPPAFLHLAGTVLDSLASSLVSPVPAPEAEKTKGENEKNGGQGRLHSLLLALRLPRFTAKAQEEKETEARGAGSQEEEELPPWLSGTERSSASALVPFFLAEKHKQKESAERQHGTPAAEDKRTKGNRESDDAALSASPSPSRFSTNLLFLFAAFLCAIVESSPYLTSPLHSQLLDSTCLPLSGDDNASVAHSALPLAPAPPTPFTSPSGASSALLLRPSPSLPFSTVSARAALESEVASSLALGFDSLPFLLSGARGEETTGAEADVGRAFIRFALRVGDLRQYEVQTKAAGERPAADEGEGKREGHLPRHGVAYEERQGDWTQPVRHAVRVWMAPQSLASRHFTAWAEETLAGALQGMQLLLLEDLIEWPARQAADAFFDWDPDSILAQTLALLETPPPPPSSFVSLTHIPKRTAASALASSLPSSAPSSPSLSTSSPSSPPLPSPPSPSSPSLSTSSPSSPPLPSPSSPSLSTSSPSSPPLPSPSSSPSAHSSPTSLLSSVAHFWPWPAVATDEKQTWEAERPSSQRSEEGERGAVCARLPSSPSLPLCTKSEEAELEKNATSGASLFAFLAEGSGARPWEKRRERDTGSCPVAHRATQPRGETHSETSRKAGSLGELRNVCGVEKTTEEGEEEAVKTEHAARRREGNEAERTEPRLWRHGQGEKATEGDREEDGTPAGNRAPSAFAGSPQTLAAFAPRSSSGSAQPLSAFSSASFRPDPSSPGIRLEVAPTLPLQVRDREMLFSLLVGDERQAALRQLALLSCCPLSFPHQQLWRAGAYDVLLLLAGKTLDALLRDTHALELYTFRSPETVSTCGRKGWRGDALHTSACGPVTKQEARERQRRADDRGDLCRHESDCPGGRGLDKASPPKTVPLPDALPPLSADSSPLSARSSQPSSSPLAPFSLSACVTEREGVRDAAREPRLGGVYPLAEESETEENGVRPTFSFLTWAPARWLPSLFGEGGEAPTAGMETLKETPGTEKAAETRVRPEAPKESENENKTKEEKAFLVSVEKTRTERLELWQELQWMIRTIANSAAAADSPLVASVRTQTAWEQLLLQIVHEVYVHPALLSPVFYTLRHQLPPVTLRLSAPGLVYYEAVRALHNLQSQARSPPAMRPVYLGCVYPFSLPDECHTILDPLLLLPPPHSPVRPLSPAAVSLWERSQRDLCPGSGEAILQPHLPTFHLTRGQLRRLLAELHFFRQHGHRPDADSPHLSSSGSSPAVASRDASPRSLSQPPGGTGDGDETPRAHRGGARARGADSSLGCLSCHCPPDCPCCFYFCAAHHLEDCRQRRDCLEGDAGEGTGGGGQSDAEAESERTGRRGREEEYEKKYCGERGQFSPGRREGERRLTDEQTAGKEQVAGKAPFVVFLHGLRGSAWRTWRCSKCRDEVLFPADGGALQTPEEAVAQKPASPRAFVAPAGSSEHEEREVAGKGDQARDRREGSQDRTVSGTSLAPTCTCQMREARGSETGERTPEEKEIQSFNSYFYLWPRQLFARLFPECAVIAIDYPAPLFREQPPFYRHPAGRDEKGDCLDEDPRVWNGFSLHGQESGNGRTPSAEPNQEQPAFPDRGLTRSLDTHLPSSPASLLPRGFSSSVLPASSPSSLASLQWPTKQEELRRSAEKEDNWSSPSSSPSAPLSPSSSRLRRSTSSSFLEGGSAEGVTLKQLGRCALEQLNAAGVGVEDRPIVFVAHSMGGLLAEFLILHDEGIRKNTQAILFFATPLEGSPLAEGDWVRVLRGFFPRYVQQLGPGDSYRQALSSAFQTLLHSPKGEHIRVAALGEVRVTKLPYLGRSTLIVPPRSAMPSWLPASPRVLVDVDHTQVCKPATPADVRFRVLADLLNEVKDEQKAARKRRKANGQEGGSEAEKSRRGGAQKTCGDTRAGGAEGK</sequence>